<evidence type="ECO:0000313" key="1">
    <source>
        <dbReference type="EMBL" id="SNR66216.1"/>
    </source>
</evidence>
<proteinExistence type="predicted"/>
<accession>A0AA94ISX6</accession>
<dbReference type="Proteomes" id="UP000198427">
    <property type="component" value="Unassembled WGS sequence"/>
</dbReference>
<dbReference type="EMBL" id="FZNZ01000003">
    <property type="protein sequence ID" value="SNR66216.1"/>
    <property type="molecule type" value="Genomic_DNA"/>
</dbReference>
<protein>
    <submittedName>
        <fullName evidence="1">Uncharacterized protein</fullName>
    </submittedName>
</protein>
<gene>
    <name evidence="1" type="ORF">SAMN06265364_103102</name>
</gene>
<organism evidence="1 2">
    <name type="scientific">Prevotella jejuni</name>
    <dbReference type="NCBI Taxonomy" id="1177574"/>
    <lineage>
        <taxon>Bacteria</taxon>
        <taxon>Pseudomonadati</taxon>
        <taxon>Bacteroidota</taxon>
        <taxon>Bacteroidia</taxon>
        <taxon>Bacteroidales</taxon>
        <taxon>Prevotellaceae</taxon>
        <taxon>Prevotella</taxon>
    </lineage>
</organism>
<dbReference type="AlphaFoldDB" id="A0AA94ISX6"/>
<keyword evidence="2" id="KW-1185">Reference proteome</keyword>
<reference evidence="1 2" key="1">
    <citation type="submission" date="2017-06" db="EMBL/GenBank/DDBJ databases">
        <authorList>
            <person name="Varghese N."/>
            <person name="Submissions S."/>
        </authorList>
    </citation>
    <scope>NUCLEOTIDE SEQUENCE [LARGE SCALE GENOMIC DNA]</scope>
    <source>
        <strain evidence="1 2">DSM 26989</strain>
    </source>
</reference>
<evidence type="ECO:0000313" key="2">
    <source>
        <dbReference type="Proteomes" id="UP000198427"/>
    </source>
</evidence>
<comment type="caution">
    <text evidence="1">The sequence shown here is derived from an EMBL/GenBank/DDBJ whole genome shotgun (WGS) entry which is preliminary data.</text>
</comment>
<sequence>MVSILSLSISIVVGISSRITPSPKRNFIHYHDAFHIPSSPYNIIVGIPQTYSVHDRLYHY</sequence>
<name>A0AA94ISX6_9BACT</name>